<dbReference type="Proteomes" id="UP001168694">
    <property type="component" value="Unassembled WGS sequence"/>
</dbReference>
<dbReference type="Pfam" id="PF01979">
    <property type="entry name" value="Amidohydro_1"/>
    <property type="match status" value="1"/>
</dbReference>
<gene>
    <name evidence="2" type="ORF">QYF49_21470</name>
</gene>
<feature type="domain" description="Amidohydrolase-related" evidence="1">
    <location>
        <begin position="50"/>
        <end position="376"/>
    </location>
</feature>
<name>A0ABT8EC62_9BACL</name>
<accession>A0ABT8EC62</accession>
<protein>
    <submittedName>
        <fullName evidence="2">Amidohydrolase</fullName>
    </submittedName>
</protein>
<evidence type="ECO:0000313" key="2">
    <source>
        <dbReference type="EMBL" id="MDN4075533.1"/>
    </source>
</evidence>
<dbReference type="InterPro" id="IPR032466">
    <property type="entry name" value="Metal_Hydrolase"/>
</dbReference>
<dbReference type="InterPro" id="IPR006680">
    <property type="entry name" value="Amidohydro-rel"/>
</dbReference>
<dbReference type="SUPFAM" id="SSF51338">
    <property type="entry name" value="Composite domain of metallo-dependent hydrolases"/>
    <property type="match status" value="1"/>
</dbReference>
<dbReference type="PANTHER" id="PTHR43135">
    <property type="entry name" value="ALPHA-D-RIBOSE 1-METHYLPHOSPHONATE 5-TRIPHOSPHATE DIPHOSPHATASE"/>
    <property type="match status" value="1"/>
</dbReference>
<dbReference type="Gene3D" id="2.30.40.10">
    <property type="entry name" value="Urease, subunit C, domain 1"/>
    <property type="match status" value="1"/>
</dbReference>
<dbReference type="SUPFAM" id="SSF51556">
    <property type="entry name" value="Metallo-dependent hydrolases"/>
    <property type="match status" value="1"/>
</dbReference>
<sequence>MLLIKNGTLVAGTGSIKKGDLLIDDGKIIKIGEGIKPDVRTKILDAEGKFVTPGLIDVHTHLGIHEEGIGPAGHDYNETSNPVTPYVRAIDGINPDEKGFEDARKAGVTTVQVMPGSANVIGGEMAVIKTAGTVIDQMVIRSPSGMKAAFGENPKRFYGNKGKSPVTRMGIAALFRKEMKRAQDYLRKMENGEVPDADLGAEQLINVLKGGIPVRAHAHRADDIATILRLAKEFKIDVTIEHCTEGHKIASYIADHNVRVSVGPTLSTRSKIELADKGWHTLSALDQSGVPVSITTDHPVVGIDSLILSAISAVKHGLSEPSAWKAITINAAKHLGVDDRVGSLETGKDADVVIWSGDPFDARSTVEKTLINGEIVYGSKIQ</sequence>
<evidence type="ECO:0000313" key="3">
    <source>
        <dbReference type="Proteomes" id="UP001168694"/>
    </source>
</evidence>
<dbReference type="InterPro" id="IPR051781">
    <property type="entry name" value="Metallo-dep_Hydrolase"/>
</dbReference>
<keyword evidence="3" id="KW-1185">Reference proteome</keyword>
<dbReference type="EMBL" id="JAUHLN010000006">
    <property type="protein sequence ID" value="MDN4075533.1"/>
    <property type="molecule type" value="Genomic_DNA"/>
</dbReference>
<dbReference type="CDD" id="cd01309">
    <property type="entry name" value="Met_dep_hydrolase_C"/>
    <property type="match status" value="1"/>
</dbReference>
<dbReference type="InterPro" id="IPR011059">
    <property type="entry name" value="Metal-dep_hydrolase_composite"/>
</dbReference>
<proteinExistence type="predicted"/>
<dbReference type="Gene3D" id="3.20.20.140">
    <property type="entry name" value="Metal-dependent hydrolases"/>
    <property type="match status" value="1"/>
</dbReference>
<organism evidence="2 3">
    <name type="scientific">Fictibacillus terranigra</name>
    <dbReference type="NCBI Taxonomy" id="3058424"/>
    <lineage>
        <taxon>Bacteria</taxon>
        <taxon>Bacillati</taxon>
        <taxon>Bacillota</taxon>
        <taxon>Bacilli</taxon>
        <taxon>Bacillales</taxon>
        <taxon>Fictibacillaceae</taxon>
        <taxon>Fictibacillus</taxon>
    </lineage>
</organism>
<dbReference type="RefSeq" id="WP_290401648.1">
    <property type="nucleotide sequence ID" value="NZ_JAUHLN010000006.1"/>
</dbReference>
<comment type="caution">
    <text evidence="2">The sequence shown here is derived from an EMBL/GenBank/DDBJ whole genome shotgun (WGS) entry which is preliminary data.</text>
</comment>
<reference evidence="2" key="1">
    <citation type="submission" date="2023-06" db="EMBL/GenBank/DDBJ databases">
        <title>Draft Genome Sequences of Representative Paenibacillus Polymyxa, Bacillus cereus, Fictibacillus sp., and Brevibacillus agri Strains Isolated from Amazonian Dark Earth.</title>
        <authorList>
            <person name="Pellegrinetti T.A."/>
            <person name="Cunha I.C.M."/>
            <person name="Chaves M.G."/>
            <person name="Freitas A.S."/>
            <person name="Silva A.V.R."/>
            <person name="Tsai S.M."/>
            <person name="Mendes L.W."/>
        </authorList>
    </citation>
    <scope>NUCLEOTIDE SEQUENCE</scope>
    <source>
        <strain evidence="2">CENA-BCM004</strain>
    </source>
</reference>
<dbReference type="PANTHER" id="PTHR43135:SF3">
    <property type="entry name" value="ALPHA-D-RIBOSE 1-METHYLPHOSPHONATE 5-TRIPHOSPHATE DIPHOSPHATASE"/>
    <property type="match status" value="1"/>
</dbReference>
<evidence type="ECO:0000259" key="1">
    <source>
        <dbReference type="Pfam" id="PF01979"/>
    </source>
</evidence>